<dbReference type="Proteomes" id="UP000243688">
    <property type="component" value="Unassembled WGS sequence"/>
</dbReference>
<feature type="domain" description="Response regulatory" evidence="2">
    <location>
        <begin position="2"/>
        <end position="119"/>
    </location>
</feature>
<name>A0A2A6E110_9BACL</name>
<dbReference type="SUPFAM" id="SSF52172">
    <property type="entry name" value="CheY-like"/>
    <property type="match status" value="1"/>
</dbReference>
<dbReference type="Pfam" id="PF08664">
    <property type="entry name" value="YcbB"/>
    <property type="match status" value="1"/>
</dbReference>
<dbReference type="Gene3D" id="3.40.50.2300">
    <property type="match status" value="1"/>
</dbReference>
<organism evidence="3 4">
    <name type="scientific">Candidatus Reconcilbacillus cellulovorans</name>
    <dbReference type="NCBI Taxonomy" id="1906605"/>
    <lineage>
        <taxon>Bacteria</taxon>
        <taxon>Bacillati</taxon>
        <taxon>Bacillota</taxon>
        <taxon>Bacilli</taxon>
        <taxon>Bacillales</taxon>
        <taxon>Paenibacillaceae</taxon>
        <taxon>Candidatus Reconcilbacillus</taxon>
    </lineage>
</organism>
<keyword evidence="1" id="KW-0597">Phosphoprotein</keyword>
<dbReference type="InterPro" id="IPR013972">
    <property type="entry name" value="YcbB"/>
</dbReference>
<evidence type="ECO:0000256" key="1">
    <source>
        <dbReference type="PROSITE-ProRule" id="PRU00169"/>
    </source>
</evidence>
<dbReference type="AlphaFoldDB" id="A0A2A6E110"/>
<dbReference type="InterPro" id="IPR001789">
    <property type="entry name" value="Sig_transdc_resp-reg_receiver"/>
</dbReference>
<evidence type="ECO:0000313" key="3">
    <source>
        <dbReference type="EMBL" id="PDO10675.1"/>
    </source>
</evidence>
<feature type="modified residue" description="4-aspartylphosphate" evidence="1">
    <location>
        <position position="54"/>
    </location>
</feature>
<dbReference type="PROSITE" id="PS50110">
    <property type="entry name" value="RESPONSE_REGULATORY"/>
    <property type="match status" value="1"/>
</dbReference>
<evidence type="ECO:0000259" key="2">
    <source>
        <dbReference type="PROSITE" id="PS50110"/>
    </source>
</evidence>
<comment type="caution">
    <text evidence="3">The sequence shown here is derived from an EMBL/GenBank/DDBJ whole genome shotgun (WGS) entry which is preliminary data.</text>
</comment>
<gene>
    <name evidence="3" type="ORF">BLM47_06170</name>
</gene>
<sequence length="309" mass="35185">MNCFVAERDVSVRQMIRSVIEERDFGRVVGETDDARLLTAGLLTATGTDVLLLDWSMTGPRRPEMIGRLRGDAYVGTIVLLAEPGSKEELYAVYAYGIESCLTKPIHPPEIAWTLSHIREKLELRRTIEAIREKLNAVLAPARPTACDVKTCAEYLLREIGIAGECGYTDLVQLACIWYESPHRESGETPLLKQLYEIHVRRKLGAAAREQDVRREIKACEQRVRRAIGQALIQMASLGLTDYAHPVFEKYAYKYFDFHEVRRIMNALEENEKPDPGKTSVNVKKFLQPFFLDLRAMAENPARELVRTF</sequence>
<reference evidence="3 4" key="1">
    <citation type="submission" date="2016-12" db="EMBL/GenBank/DDBJ databases">
        <title>Candidatus Reconcilibacillus cellulovorans genome.</title>
        <authorList>
            <person name="Kolinko S."/>
            <person name="Wu Y.-W."/>
            <person name="Tachea F."/>
            <person name="Denzel E."/>
            <person name="Hiras J."/>
            <person name="Baecker N."/>
            <person name="Chan L.J."/>
            <person name="Eichorst S.A."/>
            <person name="Frey D."/>
            <person name="Adams P.D."/>
            <person name="Pray T."/>
            <person name="Tanjore D."/>
            <person name="Petzold C.J."/>
            <person name="Gladden J.M."/>
            <person name="Simmons B.A."/>
            <person name="Singer S.W."/>
        </authorList>
    </citation>
    <scope>NUCLEOTIDE SEQUENCE [LARGE SCALE GENOMIC DNA]</scope>
    <source>
        <strain evidence="3">JTherm</strain>
    </source>
</reference>
<dbReference type="GO" id="GO:0000160">
    <property type="term" value="P:phosphorelay signal transduction system"/>
    <property type="evidence" value="ECO:0007669"/>
    <property type="project" value="InterPro"/>
</dbReference>
<accession>A0A2A6E110</accession>
<dbReference type="SMART" id="SM00448">
    <property type="entry name" value="REC"/>
    <property type="match status" value="1"/>
</dbReference>
<evidence type="ECO:0000313" key="4">
    <source>
        <dbReference type="Proteomes" id="UP000243688"/>
    </source>
</evidence>
<dbReference type="EMBL" id="MOXJ01000011">
    <property type="protein sequence ID" value="PDO10675.1"/>
    <property type="molecule type" value="Genomic_DNA"/>
</dbReference>
<proteinExistence type="predicted"/>
<protein>
    <recommendedName>
        <fullName evidence="2">Response regulatory domain-containing protein</fullName>
    </recommendedName>
</protein>
<dbReference type="Pfam" id="PF00072">
    <property type="entry name" value="Response_reg"/>
    <property type="match status" value="1"/>
</dbReference>
<dbReference type="InterPro" id="IPR011006">
    <property type="entry name" value="CheY-like_superfamily"/>
</dbReference>